<dbReference type="SMART" id="SM00271">
    <property type="entry name" value="DnaJ"/>
    <property type="match status" value="1"/>
</dbReference>
<gene>
    <name evidence="2" type="ORF">NG799_10250</name>
</gene>
<protein>
    <submittedName>
        <fullName evidence="2">DnaJ domain-containing protein</fullName>
    </submittedName>
</protein>
<sequence length="112" mass="13052">MIDPLEAKFQALEMDAELAKLKQRNWRSLPDAITHRPQAPPLPVSDKIARFYKILGLNSNASLKEVKQAYRTLVKKWHPDLFYDNPEQQKKAQEVIQKMNEIYKEICGQMGK</sequence>
<comment type="caution">
    <text evidence="2">The sequence shown here is derived from an EMBL/GenBank/DDBJ whole genome shotgun (WGS) entry which is preliminary data.</text>
</comment>
<dbReference type="Pfam" id="PF00226">
    <property type="entry name" value="DnaJ"/>
    <property type="match status" value="1"/>
</dbReference>
<reference evidence="2 3" key="1">
    <citation type="journal article" date="2022" name="Front. Microbiol.">
        <title>High genomic differentiation and limited gene flow indicate recent cryptic speciation within the genus Laspinema (cyanobacteria).</title>
        <authorList>
            <person name="Stanojkovic A."/>
            <person name="Skoupy S."/>
            <person name="Skaloud P."/>
            <person name="Dvorak P."/>
        </authorList>
    </citation>
    <scope>NUCLEOTIDE SEQUENCE [LARGE SCALE GENOMIC DNA]</scope>
    <source>
        <strain evidence="2 3">D2a</strain>
    </source>
</reference>
<evidence type="ECO:0000313" key="3">
    <source>
        <dbReference type="Proteomes" id="UP001525890"/>
    </source>
</evidence>
<feature type="domain" description="J" evidence="1">
    <location>
        <begin position="50"/>
        <end position="112"/>
    </location>
</feature>
<evidence type="ECO:0000313" key="2">
    <source>
        <dbReference type="EMBL" id="MCT7966712.1"/>
    </source>
</evidence>
<name>A0ABT2MTE6_9CYAN</name>
<dbReference type="InterPro" id="IPR036869">
    <property type="entry name" value="J_dom_sf"/>
</dbReference>
<dbReference type="RefSeq" id="WP_368006347.1">
    <property type="nucleotide sequence ID" value="NZ_JAMXFF010000013.1"/>
</dbReference>
<dbReference type="EMBL" id="JAMXFF010000013">
    <property type="protein sequence ID" value="MCT7966712.1"/>
    <property type="molecule type" value="Genomic_DNA"/>
</dbReference>
<organism evidence="2 3">
    <name type="scientific">Laspinema palackyanum D2a</name>
    <dbReference type="NCBI Taxonomy" id="2953684"/>
    <lineage>
        <taxon>Bacteria</taxon>
        <taxon>Bacillati</taxon>
        <taxon>Cyanobacteriota</taxon>
        <taxon>Cyanophyceae</taxon>
        <taxon>Oscillatoriophycideae</taxon>
        <taxon>Oscillatoriales</taxon>
        <taxon>Laspinemataceae</taxon>
        <taxon>Laspinema</taxon>
        <taxon>Laspinema palackyanum</taxon>
    </lineage>
</organism>
<dbReference type="Proteomes" id="UP001525890">
    <property type="component" value="Unassembled WGS sequence"/>
</dbReference>
<dbReference type="PRINTS" id="PR00625">
    <property type="entry name" value="JDOMAIN"/>
</dbReference>
<dbReference type="PANTHER" id="PTHR24074">
    <property type="entry name" value="CO-CHAPERONE PROTEIN DJLA"/>
    <property type="match status" value="1"/>
</dbReference>
<dbReference type="InterPro" id="IPR050817">
    <property type="entry name" value="DjlA_DnaK_co-chaperone"/>
</dbReference>
<proteinExistence type="predicted"/>
<keyword evidence="3" id="KW-1185">Reference proteome</keyword>
<evidence type="ECO:0000259" key="1">
    <source>
        <dbReference type="PROSITE" id="PS50076"/>
    </source>
</evidence>
<dbReference type="Gene3D" id="1.10.287.110">
    <property type="entry name" value="DnaJ domain"/>
    <property type="match status" value="1"/>
</dbReference>
<accession>A0ABT2MTE6</accession>
<dbReference type="CDD" id="cd06257">
    <property type="entry name" value="DnaJ"/>
    <property type="match status" value="1"/>
</dbReference>
<dbReference type="SUPFAM" id="SSF46565">
    <property type="entry name" value="Chaperone J-domain"/>
    <property type="match status" value="1"/>
</dbReference>
<dbReference type="PROSITE" id="PS50076">
    <property type="entry name" value="DNAJ_2"/>
    <property type="match status" value="1"/>
</dbReference>
<dbReference type="InterPro" id="IPR001623">
    <property type="entry name" value="DnaJ_domain"/>
</dbReference>